<dbReference type="Proteomes" id="UP000823941">
    <property type="component" value="Chromosome 8"/>
</dbReference>
<dbReference type="Pfam" id="PF18995">
    <property type="entry name" value="PRT6_C"/>
    <property type="match status" value="1"/>
</dbReference>
<evidence type="ECO:0000259" key="4">
    <source>
        <dbReference type="Pfam" id="PF18995"/>
    </source>
</evidence>
<dbReference type="SUPFAM" id="SSF57850">
    <property type="entry name" value="RING/U-box"/>
    <property type="match status" value="1"/>
</dbReference>
<feature type="region of interest" description="Disordered" evidence="2">
    <location>
        <begin position="401"/>
        <end position="442"/>
    </location>
</feature>
<dbReference type="EMBL" id="JAHIBW010000008">
    <property type="protein sequence ID" value="KAG7308932.1"/>
    <property type="molecule type" value="Genomic_DNA"/>
</dbReference>
<evidence type="ECO:0000256" key="3">
    <source>
        <dbReference type="SAM" id="SignalP"/>
    </source>
</evidence>
<feature type="region of interest" description="Disordered" evidence="2">
    <location>
        <begin position="578"/>
        <end position="598"/>
    </location>
</feature>
<comment type="catalytic activity">
    <reaction evidence="1">
        <text>S-ubiquitinyl-[E2 ubiquitin-conjugating enzyme]-L-cysteine + [acceptor protein]-L-lysine = [E2 ubiquitin-conjugating enzyme]-L-cysteine + N(6)-ubiquitinyl-[acceptor protein]-L-lysine.</text>
        <dbReference type="EC" id="2.3.2.27"/>
    </reaction>
</comment>
<feature type="region of interest" description="Disordered" evidence="2">
    <location>
        <begin position="493"/>
        <end position="555"/>
    </location>
</feature>
<evidence type="ECO:0000259" key="5">
    <source>
        <dbReference type="Pfam" id="PF22960"/>
    </source>
</evidence>
<dbReference type="EC" id="2.3.2.27" evidence="1"/>
<accession>A0ABQ7QV61</accession>
<feature type="region of interest" description="Disordered" evidence="2">
    <location>
        <begin position="629"/>
        <end position="655"/>
    </location>
</feature>
<proteinExistence type="inferred from homology"/>
<dbReference type="InterPro" id="IPR039164">
    <property type="entry name" value="UBR1-like"/>
</dbReference>
<reference evidence="6 7" key="1">
    <citation type="submission" date="2021-06" db="EMBL/GenBank/DDBJ databases">
        <title>A haploid diamondback moth (Plutella xylostella L.) genome assembly resolves 31 chromosomes and identifies a diamide resistance mutation.</title>
        <authorList>
            <person name="Ward C.M."/>
            <person name="Perry K.D."/>
            <person name="Baker G."/>
            <person name="Powis K."/>
            <person name="Heckel D.G."/>
            <person name="Baxter S.W."/>
        </authorList>
    </citation>
    <scope>NUCLEOTIDE SEQUENCE [LARGE SCALE GENOMIC DNA]</scope>
    <source>
        <strain evidence="6 7">LV</strain>
        <tissue evidence="6">Single pupa</tissue>
    </source>
</reference>
<feature type="compositionally biased region" description="Polar residues" evidence="2">
    <location>
        <begin position="505"/>
        <end position="520"/>
    </location>
</feature>
<keyword evidence="1" id="KW-0863">Zinc-finger</keyword>
<dbReference type="Gene3D" id="3.30.40.10">
    <property type="entry name" value="Zinc/RING finger domain, C3HC4 (zinc finger)"/>
    <property type="match status" value="1"/>
</dbReference>
<gene>
    <name evidence="6" type="ORF">JYU34_006202</name>
</gene>
<feature type="region of interest" description="Disordered" evidence="2">
    <location>
        <begin position="256"/>
        <end position="291"/>
    </location>
</feature>
<evidence type="ECO:0000256" key="1">
    <source>
        <dbReference type="RuleBase" id="RU366018"/>
    </source>
</evidence>
<dbReference type="InterPro" id="IPR055194">
    <property type="entry name" value="UBR1-like_WH"/>
</dbReference>
<comment type="similarity">
    <text evidence="1">Belongs to the E3 ubiquitin-protein ligase UBR1-like family.</text>
</comment>
<evidence type="ECO:0000313" key="6">
    <source>
        <dbReference type="EMBL" id="KAG7308932.1"/>
    </source>
</evidence>
<protein>
    <recommendedName>
        <fullName evidence="1">E3 ubiquitin-protein ligase</fullName>
        <ecNumber evidence="1">2.3.2.27</ecNumber>
    </recommendedName>
</protein>
<dbReference type="Pfam" id="PF22960">
    <property type="entry name" value="WHD_UBR1"/>
    <property type="match status" value="1"/>
</dbReference>
<feature type="compositionally biased region" description="Basic and acidic residues" evidence="2">
    <location>
        <begin position="256"/>
        <end position="265"/>
    </location>
</feature>
<comment type="pathway">
    <text evidence="1">Protein modification; protein ubiquitination.</text>
</comment>
<sequence length="1193" mass="130649">MHASFHFPLHRYLAAFLCAAVRGMGVRASDVLPPRDLLALLAVHPLRVQSLFYEILAGVWVRNGLQIKGQAMTYIQANFCNSMVDIDIYWLQVCAAHLPADQFMDMCIDLFGVREWLSMAPMSASAAAEQDSLVEGLLTFLAILVSSRTNLSNDELTQSRLEVATLLAGGDKTHSQLLELMPERSGNAHTRNFEHVLKELSTYRPPPKGSENLEQGLFVPRPVVWEQYYEPLHVLRRAVHRRDFHASMERFTAYVREKQKSESGDQPRPTTEQPLWPPLRAAPAPPDPAPDPRVLAASGVLHGALLAVLHRGVHRRSADCPPPHCPPDHVLALALYLLQTAADLAAASPSRDVCIATGEGGSRSPCVSGRPLLKAFPGASVCDNARTYVASVPRVVAPPPTHHYPAHYHSDSDTEWEPSESDSGRTAPPAGSLPATSTALAVPQSLEMARTQDDSEMDSQSDAGGDAPRIRRALEFGPEEAHMDSLALALQDEGMDTDDGGRPTPQIQYDVSDISPTWSVSLRERRTSEPASEQPATPPPQMSIEQSPEQSEDQSIPVNESIISLLLKLHSQLSGRLDSFSLDDEPPPTDNEHIGDGTHFTGRLLRRLGGLDARCAAAIQRARRSLWPHVREKQHEQQARERREKEERTRRARERQQQLMAEFALRQRQFMSAMELSQDMEREMAWQEPTTDDCVICNRAAPDPLARVVLLQSTSVLGHRRLADSPRSLALSEAELPGLQQATETTLAAHHYRQHDHLQQHFAQESWVLSVSVGWEGGVHATSCGHVLHVRCLHAYLRTLAQPPRRALHVAGGEFLCPVCRQLANSVLPVSPAPPRPPPRAAPPSPAQLQAEILHMLEIEPPPLTPCRLSEAMGKAMEDMTATAGIKIRQRYGVTPAAIFTFVTSLARTNLECELVQRGGDLVMRPNPRYKPRNDCIVPLMVVVGTHARVIRSAGAELGAAAAWRALCPAPSPPAPPAAPAAPEQSLAPAPQPEARPVPLLLKDPVALLMHFVLLAPEHPPYIEPEHFNCIIQALYDLTYHQIVCQFIASTSAEGRAALAGGASTAGAPTGGALRQAARVLLGALAGSDLFTEDGAPHMLSGEHQHHLDIASMESELQQLLLPFLRISALLRHHLYNVPLPDILTPSQEYPLLMQYCGVRGGGGGAPARAWARELAHAANRGQLVWDCVRTRL</sequence>
<keyword evidence="1" id="KW-0833">Ubl conjugation pathway</keyword>
<evidence type="ECO:0000256" key="2">
    <source>
        <dbReference type="SAM" id="MobiDB-lite"/>
    </source>
</evidence>
<keyword evidence="1" id="KW-0862">Zinc</keyword>
<keyword evidence="3" id="KW-0732">Signal</keyword>
<feature type="chain" id="PRO_5046658074" description="E3 ubiquitin-protein ligase" evidence="3">
    <location>
        <begin position="29"/>
        <end position="1193"/>
    </location>
</feature>
<feature type="domain" description="E3 ubiquitin-protein ligase UBR-like C-terminal" evidence="4">
    <location>
        <begin position="879"/>
        <end position="1156"/>
    </location>
</feature>
<feature type="region of interest" description="Disordered" evidence="2">
    <location>
        <begin position="973"/>
        <end position="992"/>
    </location>
</feature>
<keyword evidence="1" id="KW-0808">Transferase</keyword>
<name>A0ABQ7QV61_PLUXY</name>
<dbReference type="InterPro" id="IPR013083">
    <property type="entry name" value="Znf_RING/FYVE/PHD"/>
</dbReference>
<feature type="domain" description="E3 ubiquitin-protein ligase UBR1-like winged-helix" evidence="5">
    <location>
        <begin position="160"/>
        <end position="262"/>
    </location>
</feature>
<organism evidence="6 7">
    <name type="scientific">Plutella xylostella</name>
    <name type="common">Diamondback moth</name>
    <name type="synonym">Plutella maculipennis</name>
    <dbReference type="NCBI Taxonomy" id="51655"/>
    <lineage>
        <taxon>Eukaryota</taxon>
        <taxon>Metazoa</taxon>
        <taxon>Ecdysozoa</taxon>
        <taxon>Arthropoda</taxon>
        <taxon>Hexapoda</taxon>
        <taxon>Insecta</taxon>
        <taxon>Pterygota</taxon>
        <taxon>Neoptera</taxon>
        <taxon>Endopterygota</taxon>
        <taxon>Lepidoptera</taxon>
        <taxon>Glossata</taxon>
        <taxon>Ditrysia</taxon>
        <taxon>Yponomeutoidea</taxon>
        <taxon>Plutellidae</taxon>
        <taxon>Plutella</taxon>
    </lineage>
</organism>
<keyword evidence="1" id="KW-0479">Metal-binding</keyword>
<dbReference type="PANTHER" id="PTHR21497">
    <property type="entry name" value="UBIQUITIN LIGASE E3 ALPHA-RELATED"/>
    <property type="match status" value="1"/>
</dbReference>
<dbReference type="InterPro" id="IPR044046">
    <property type="entry name" value="E3_ligase_UBR-like_C"/>
</dbReference>
<evidence type="ECO:0000313" key="7">
    <source>
        <dbReference type="Proteomes" id="UP000823941"/>
    </source>
</evidence>
<dbReference type="PANTHER" id="PTHR21497:SF39">
    <property type="entry name" value="E3 UBIQUITIN-PROTEIN LIGASE UBR3"/>
    <property type="match status" value="1"/>
</dbReference>
<feature type="compositionally biased region" description="Basic and acidic residues" evidence="2">
    <location>
        <begin position="629"/>
        <end position="649"/>
    </location>
</feature>
<keyword evidence="7" id="KW-1185">Reference proteome</keyword>
<comment type="function">
    <text evidence="1">Ubiquitin ligase protein which is a component of the N-end rule pathway. Recognizes and binds to proteins bearing specific N-terminal residues that are destabilizing according to the N-end rule, leading to their ubiquitination and subsequent degradation.</text>
</comment>
<feature type="signal peptide" evidence="3">
    <location>
        <begin position="1"/>
        <end position="28"/>
    </location>
</feature>
<comment type="caution">
    <text evidence="6">The sequence shown here is derived from an EMBL/GenBank/DDBJ whole genome shotgun (WGS) entry which is preliminary data.</text>
</comment>
<feature type="compositionally biased region" description="Polar residues" evidence="2">
    <location>
        <begin position="543"/>
        <end position="555"/>
    </location>
</feature>